<evidence type="ECO:0000313" key="2">
    <source>
        <dbReference type="EMBL" id="KAJ7344018.1"/>
    </source>
</evidence>
<proteinExistence type="predicted"/>
<dbReference type="Proteomes" id="UP001218218">
    <property type="component" value="Unassembled WGS sequence"/>
</dbReference>
<protein>
    <submittedName>
        <fullName evidence="2">Uncharacterized protein</fullName>
    </submittedName>
</protein>
<dbReference type="EMBL" id="JARIHO010000022">
    <property type="protein sequence ID" value="KAJ7344018.1"/>
    <property type="molecule type" value="Genomic_DNA"/>
</dbReference>
<feature type="compositionally biased region" description="Polar residues" evidence="1">
    <location>
        <begin position="75"/>
        <end position="85"/>
    </location>
</feature>
<comment type="caution">
    <text evidence="2">The sequence shown here is derived from an EMBL/GenBank/DDBJ whole genome shotgun (WGS) entry which is preliminary data.</text>
</comment>
<feature type="compositionally biased region" description="Polar residues" evidence="1">
    <location>
        <begin position="1"/>
        <end position="27"/>
    </location>
</feature>
<name>A0AAD7EPL7_9AGAR</name>
<gene>
    <name evidence="2" type="ORF">DFH08DRAFT_1081327</name>
</gene>
<feature type="compositionally biased region" description="Low complexity" evidence="1">
    <location>
        <begin position="33"/>
        <end position="45"/>
    </location>
</feature>
<feature type="compositionally biased region" description="Polar residues" evidence="1">
    <location>
        <begin position="54"/>
        <end position="66"/>
    </location>
</feature>
<evidence type="ECO:0000256" key="1">
    <source>
        <dbReference type="SAM" id="MobiDB-lite"/>
    </source>
</evidence>
<sequence length="85" mass="9081">MTITYFSPNKMSARTNINKNPNSSLQGWGSGINGANANATTNATGFPPPKGQEYAQNSTTANNNAMSRDEPRDGANSSSSEQRQR</sequence>
<keyword evidence="3" id="KW-1185">Reference proteome</keyword>
<accession>A0AAD7EPL7</accession>
<evidence type="ECO:0000313" key="3">
    <source>
        <dbReference type="Proteomes" id="UP001218218"/>
    </source>
</evidence>
<dbReference type="AlphaFoldDB" id="A0AAD7EPL7"/>
<feature type="region of interest" description="Disordered" evidence="1">
    <location>
        <begin position="1"/>
        <end position="85"/>
    </location>
</feature>
<organism evidence="2 3">
    <name type="scientific">Mycena albidolilacea</name>
    <dbReference type="NCBI Taxonomy" id="1033008"/>
    <lineage>
        <taxon>Eukaryota</taxon>
        <taxon>Fungi</taxon>
        <taxon>Dikarya</taxon>
        <taxon>Basidiomycota</taxon>
        <taxon>Agaricomycotina</taxon>
        <taxon>Agaricomycetes</taxon>
        <taxon>Agaricomycetidae</taxon>
        <taxon>Agaricales</taxon>
        <taxon>Marasmiineae</taxon>
        <taxon>Mycenaceae</taxon>
        <taxon>Mycena</taxon>
    </lineage>
</organism>
<reference evidence="2" key="1">
    <citation type="submission" date="2023-03" db="EMBL/GenBank/DDBJ databases">
        <title>Massive genome expansion in bonnet fungi (Mycena s.s.) driven by repeated elements and novel gene families across ecological guilds.</title>
        <authorList>
            <consortium name="Lawrence Berkeley National Laboratory"/>
            <person name="Harder C.B."/>
            <person name="Miyauchi S."/>
            <person name="Viragh M."/>
            <person name="Kuo A."/>
            <person name="Thoen E."/>
            <person name="Andreopoulos B."/>
            <person name="Lu D."/>
            <person name="Skrede I."/>
            <person name="Drula E."/>
            <person name="Henrissat B."/>
            <person name="Morin E."/>
            <person name="Kohler A."/>
            <person name="Barry K."/>
            <person name="LaButti K."/>
            <person name="Morin E."/>
            <person name="Salamov A."/>
            <person name="Lipzen A."/>
            <person name="Mereny Z."/>
            <person name="Hegedus B."/>
            <person name="Baldrian P."/>
            <person name="Stursova M."/>
            <person name="Weitz H."/>
            <person name="Taylor A."/>
            <person name="Grigoriev I.V."/>
            <person name="Nagy L.G."/>
            <person name="Martin F."/>
            <person name="Kauserud H."/>
        </authorList>
    </citation>
    <scope>NUCLEOTIDE SEQUENCE</scope>
    <source>
        <strain evidence="2">CBHHK002</strain>
    </source>
</reference>